<dbReference type="PANTHER" id="PTHR31389">
    <property type="entry name" value="LD39211P"/>
    <property type="match status" value="1"/>
</dbReference>
<organism evidence="1 2">
    <name type="scientific">Angiostrongylus cantonensis</name>
    <name type="common">Rat lungworm</name>
    <dbReference type="NCBI Taxonomy" id="6313"/>
    <lineage>
        <taxon>Eukaryota</taxon>
        <taxon>Metazoa</taxon>
        <taxon>Ecdysozoa</taxon>
        <taxon>Nematoda</taxon>
        <taxon>Chromadorea</taxon>
        <taxon>Rhabditida</taxon>
        <taxon>Rhabditina</taxon>
        <taxon>Rhabditomorpha</taxon>
        <taxon>Strongyloidea</taxon>
        <taxon>Metastrongylidae</taxon>
        <taxon>Angiostrongylus</taxon>
    </lineage>
</organism>
<proteinExistence type="predicted"/>
<sequence>MLESIERYWPKQRVIVYDLGDVDRGKLEKWNFLEFRQFNFTRYPQYVRNLDEFRWKPIIIAEMLKEFSSIWYMDSSIVFKKGDLSHVYELIKCRKYVTHRPPVKPIFVRDLREALTEHESGWDVHQWNQNVDECRKMKIYKFIPTNFAEIKKPKAKMYDAGFVFAARTRDTIEKIVKWYVLCALEEDCMAGNHREWTYCRFLGDRFSEPPKCHRFDQSVVNLLAANAFYYDRHYYVSEIVDFFNIERQQ</sequence>
<dbReference type="Proteomes" id="UP000035642">
    <property type="component" value="Unassembled WGS sequence"/>
</dbReference>
<dbReference type="PANTHER" id="PTHR31389:SF4">
    <property type="entry name" value="LD39211P"/>
    <property type="match status" value="1"/>
</dbReference>
<dbReference type="STRING" id="6313.A0A0K0DC91"/>
<name>A0A0K0DC91_ANGCA</name>
<reference evidence="2" key="2">
    <citation type="submission" date="2017-02" db="UniProtKB">
        <authorList>
            <consortium name="WormBaseParasite"/>
        </authorList>
    </citation>
    <scope>IDENTIFICATION</scope>
</reference>
<accession>A0A0K0DC91</accession>
<keyword evidence="1" id="KW-1185">Reference proteome</keyword>
<dbReference type="AlphaFoldDB" id="A0A0K0DC91"/>
<evidence type="ECO:0000313" key="2">
    <source>
        <dbReference type="WBParaSite" id="ACAC_0000815301-mRNA-1"/>
    </source>
</evidence>
<protein>
    <submittedName>
        <fullName evidence="2">Core-2/I-Branching enzyme</fullName>
    </submittedName>
</protein>
<dbReference type="WBParaSite" id="ACAC_0000815301-mRNA-1">
    <property type="protein sequence ID" value="ACAC_0000815301-mRNA-1"/>
    <property type="gene ID" value="ACAC_0000815301"/>
</dbReference>
<evidence type="ECO:0000313" key="1">
    <source>
        <dbReference type="Proteomes" id="UP000035642"/>
    </source>
</evidence>
<dbReference type="Pfam" id="PF07801">
    <property type="entry name" value="DUF1647"/>
    <property type="match status" value="1"/>
</dbReference>
<reference evidence="1" key="1">
    <citation type="submission" date="2012-09" db="EMBL/GenBank/DDBJ databases">
        <authorList>
            <person name="Martin A.A."/>
        </authorList>
    </citation>
    <scope>NUCLEOTIDE SEQUENCE</scope>
</reference>
<dbReference type="InterPro" id="IPR012444">
    <property type="entry name" value="DUF1647"/>
</dbReference>